<dbReference type="Gene3D" id="2.120.10.30">
    <property type="entry name" value="TolB, C-terminal domain"/>
    <property type="match status" value="1"/>
</dbReference>
<keyword evidence="2" id="KW-0732">Signal</keyword>
<sequence>MKKLSLPIAAALGLLSMLGAPMSLGSTRAADLASRHPYASDKPMQDATVFAPGVISGGDFDSHPAFTPDGKTVYFVRSAPNFRFWAILVSHFERGKWSEPEVAPFSGQYADADPFITADGSRFFFISKRPVAGKPREDTDIWVMDKTATGWSEPKNLGAPVNSGGDEVYPTVARDGTIYFGSDRSGGHGKTDLYRAHYVDGHYAEPENLGDAINTPEDEYEPWIAPDQSLLIFMACGRADSYGGCDLYLSRNKNGAWTPPKNLGPKINSDGHEYSPKISPDGRYFFWTSARNGFTHAPLPKRLDYAGLMRLYRSSGNGLCDIFQIDASVLGIEPADVAAWAR</sequence>
<proteinExistence type="inferred from homology"/>
<comment type="similarity">
    <text evidence="1">Belongs to the TolB family.</text>
</comment>
<evidence type="ECO:0000256" key="2">
    <source>
        <dbReference type="SAM" id="SignalP"/>
    </source>
</evidence>
<organism evidence="3 4">
    <name type="scientific">Dokdonella soli</name>
    <dbReference type="NCBI Taxonomy" id="529810"/>
    <lineage>
        <taxon>Bacteria</taxon>
        <taxon>Pseudomonadati</taxon>
        <taxon>Pseudomonadota</taxon>
        <taxon>Gammaproteobacteria</taxon>
        <taxon>Lysobacterales</taxon>
        <taxon>Rhodanobacteraceae</taxon>
        <taxon>Dokdonella</taxon>
    </lineage>
</organism>
<evidence type="ECO:0000313" key="3">
    <source>
        <dbReference type="EMBL" id="GAA0717582.1"/>
    </source>
</evidence>
<dbReference type="PANTHER" id="PTHR36842">
    <property type="entry name" value="PROTEIN TOLB HOMOLOG"/>
    <property type="match status" value="1"/>
</dbReference>
<evidence type="ECO:0008006" key="5">
    <source>
        <dbReference type="Google" id="ProtNLM"/>
    </source>
</evidence>
<dbReference type="RefSeq" id="WP_343791545.1">
    <property type="nucleotide sequence ID" value="NZ_BAAAEU010000015.1"/>
</dbReference>
<feature type="chain" id="PRO_5045595567" description="WD40-like Beta Propeller Repeat" evidence="2">
    <location>
        <begin position="26"/>
        <end position="342"/>
    </location>
</feature>
<dbReference type="SUPFAM" id="SSF82171">
    <property type="entry name" value="DPP6 N-terminal domain-like"/>
    <property type="match status" value="1"/>
</dbReference>
<dbReference type="Pfam" id="PF07676">
    <property type="entry name" value="PD40"/>
    <property type="match status" value="4"/>
</dbReference>
<dbReference type="InterPro" id="IPR011659">
    <property type="entry name" value="WD40"/>
</dbReference>
<evidence type="ECO:0000256" key="1">
    <source>
        <dbReference type="ARBA" id="ARBA00009820"/>
    </source>
</evidence>
<dbReference type="Proteomes" id="UP001501523">
    <property type="component" value="Unassembled WGS sequence"/>
</dbReference>
<comment type="caution">
    <text evidence="3">The sequence shown here is derived from an EMBL/GenBank/DDBJ whole genome shotgun (WGS) entry which is preliminary data.</text>
</comment>
<dbReference type="EMBL" id="BAAAEU010000015">
    <property type="protein sequence ID" value="GAA0717582.1"/>
    <property type="molecule type" value="Genomic_DNA"/>
</dbReference>
<name>A0ABP3TX32_9GAMM</name>
<protein>
    <recommendedName>
        <fullName evidence="5">WD40-like Beta Propeller Repeat</fullName>
    </recommendedName>
</protein>
<feature type="signal peptide" evidence="2">
    <location>
        <begin position="1"/>
        <end position="25"/>
    </location>
</feature>
<accession>A0ABP3TX32</accession>
<dbReference type="InterPro" id="IPR011042">
    <property type="entry name" value="6-blade_b-propeller_TolB-like"/>
</dbReference>
<evidence type="ECO:0000313" key="4">
    <source>
        <dbReference type="Proteomes" id="UP001501523"/>
    </source>
</evidence>
<keyword evidence="4" id="KW-1185">Reference proteome</keyword>
<gene>
    <name evidence="3" type="ORF">GCM10009105_24720</name>
</gene>
<dbReference type="PANTHER" id="PTHR36842:SF1">
    <property type="entry name" value="PROTEIN TOLB"/>
    <property type="match status" value="1"/>
</dbReference>
<reference evidence="4" key="1">
    <citation type="journal article" date="2019" name="Int. J. Syst. Evol. Microbiol.">
        <title>The Global Catalogue of Microorganisms (GCM) 10K type strain sequencing project: providing services to taxonomists for standard genome sequencing and annotation.</title>
        <authorList>
            <consortium name="The Broad Institute Genomics Platform"/>
            <consortium name="The Broad Institute Genome Sequencing Center for Infectious Disease"/>
            <person name="Wu L."/>
            <person name="Ma J."/>
        </authorList>
    </citation>
    <scope>NUCLEOTIDE SEQUENCE [LARGE SCALE GENOMIC DNA]</scope>
    <source>
        <strain evidence="4">JCM 15421</strain>
    </source>
</reference>